<dbReference type="Proteomes" id="UP000789759">
    <property type="component" value="Unassembled WGS sequence"/>
</dbReference>
<dbReference type="OrthoDB" id="2444524at2759"/>
<proteinExistence type="predicted"/>
<keyword evidence="2" id="KW-1185">Reference proteome</keyword>
<comment type="caution">
    <text evidence="1">The sequence shown here is derived from an EMBL/GenBank/DDBJ whole genome shotgun (WGS) entry which is preliminary data.</text>
</comment>
<reference evidence="1" key="1">
    <citation type="submission" date="2021-06" db="EMBL/GenBank/DDBJ databases">
        <authorList>
            <person name="Kallberg Y."/>
            <person name="Tangrot J."/>
            <person name="Rosling A."/>
        </authorList>
    </citation>
    <scope>NUCLEOTIDE SEQUENCE</scope>
    <source>
        <strain evidence="1">FL966</strain>
    </source>
</reference>
<evidence type="ECO:0000313" key="2">
    <source>
        <dbReference type="Proteomes" id="UP000789759"/>
    </source>
</evidence>
<dbReference type="EMBL" id="CAJVQA010014137">
    <property type="protein sequence ID" value="CAG8729214.1"/>
    <property type="molecule type" value="Genomic_DNA"/>
</dbReference>
<evidence type="ECO:0000313" key="1">
    <source>
        <dbReference type="EMBL" id="CAG8729214.1"/>
    </source>
</evidence>
<dbReference type="AlphaFoldDB" id="A0A9N9IAX3"/>
<gene>
    <name evidence="1" type="ORF">CPELLU_LOCUS13382</name>
</gene>
<name>A0A9N9IAX3_9GLOM</name>
<accession>A0A9N9IAX3</accession>
<sequence>MPKLLSKAIQSEAASNLKIQLKLDDQLCHKHYSKLVAFDKNYLSLYKRQKSSIGNCYQEDTIKLKLGVDDCNIGWKQNYIMMTVCLLNEDKKVLKPNNQFCI</sequence>
<organism evidence="1 2">
    <name type="scientific">Cetraspora pellucida</name>
    <dbReference type="NCBI Taxonomy" id="1433469"/>
    <lineage>
        <taxon>Eukaryota</taxon>
        <taxon>Fungi</taxon>
        <taxon>Fungi incertae sedis</taxon>
        <taxon>Mucoromycota</taxon>
        <taxon>Glomeromycotina</taxon>
        <taxon>Glomeromycetes</taxon>
        <taxon>Diversisporales</taxon>
        <taxon>Gigasporaceae</taxon>
        <taxon>Cetraspora</taxon>
    </lineage>
</organism>
<protein>
    <submittedName>
        <fullName evidence="1">15228_t:CDS:1</fullName>
    </submittedName>
</protein>